<dbReference type="Pfam" id="PF21821">
    <property type="entry name" value="Dit_like"/>
    <property type="match status" value="1"/>
</dbReference>
<reference evidence="2 3" key="1">
    <citation type="submission" date="2018-03" db="EMBL/GenBank/DDBJ databases">
        <authorList>
            <person name="Nguyen K."/>
            <person name="Fouts D."/>
            <person name="Sutton G."/>
        </authorList>
    </citation>
    <scope>NUCLEOTIDE SEQUENCE [LARGE SCALE GENOMIC DNA]</scope>
    <source>
        <strain evidence="2 3">AU17135</strain>
    </source>
</reference>
<dbReference type="Proteomes" id="UP000237686">
    <property type="component" value="Unassembled WGS sequence"/>
</dbReference>
<proteinExistence type="predicted"/>
<evidence type="ECO:0000259" key="1">
    <source>
        <dbReference type="Pfam" id="PF21821"/>
    </source>
</evidence>
<gene>
    <name evidence="2" type="ORF">C6P98_25220</name>
</gene>
<dbReference type="RefSeq" id="WP_105768110.1">
    <property type="nucleotide sequence ID" value="NZ_CAJHDS010000002.1"/>
</dbReference>
<organism evidence="2 3">
    <name type="scientific">Burkholderia multivorans</name>
    <dbReference type="NCBI Taxonomy" id="87883"/>
    <lineage>
        <taxon>Bacteria</taxon>
        <taxon>Pseudomonadati</taxon>
        <taxon>Pseudomonadota</taxon>
        <taxon>Betaproteobacteria</taxon>
        <taxon>Burkholderiales</taxon>
        <taxon>Burkholderiaceae</taxon>
        <taxon>Burkholderia</taxon>
        <taxon>Burkholderia cepacia complex</taxon>
    </lineage>
</organism>
<name>A0A8E2UQN9_9BURK</name>
<evidence type="ECO:0000313" key="2">
    <source>
        <dbReference type="EMBL" id="PRF18327.1"/>
    </source>
</evidence>
<accession>A0A8E2UQN9</accession>
<protein>
    <recommendedName>
        <fullName evidence="1">Dit-like phage tail protein N-terminal domain-containing protein</fullName>
    </recommendedName>
</protein>
<evidence type="ECO:0000313" key="3">
    <source>
        <dbReference type="Proteomes" id="UP000237686"/>
    </source>
</evidence>
<feature type="domain" description="Dit-like phage tail protein N-terminal" evidence="1">
    <location>
        <begin position="22"/>
        <end position="154"/>
    </location>
</feature>
<dbReference type="AlphaFoldDB" id="A0A8E2UQN9"/>
<sequence length="192" mass="20704">MSFGLDMVLLSSKSIGYIKIAVSIEERHNDELTITEHPVEVGANINDHAFRRPSEVVMRCGWSNADYEALLGTFQALFDGGLPSDDYVSGVYSQLIALQRSRQPFDVVTSRRQYQSMLIAGLSVTTDAKTSAALIVTATLRELRLVTSKVTTLPPKANQADPSATSEVQDMGTKRLIAGNPSSGGAVPSGSW</sequence>
<dbReference type="EMBL" id="PVFZ01000068">
    <property type="protein sequence ID" value="PRF18327.1"/>
    <property type="molecule type" value="Genomic_DNA"/>
</dbReference>
<dbReference type="InterPro" id="IPR048494">
    <property type="entry name" value="Dit-like_N"/>
</dbReference>
<comment type="caution">
    <text evidence="2">The sequence shown here is derived from an EMBL/GenBank/DDBJ whole genome shotgun (WGS) entry which is preliminary data.</text>
</comment>